<evidence type="ECO:0000256" key="2">
    <source>
        <dbReference type="ARBA" id="ARBA00007262"/>
    </source>
</evidence>
<dbReference type="GO" id="GO:0016020">
    <property type="term" value="C:membrane"/>
    <property type="evidence" value="ECO:0007669"/>
    <property type="project" value="UniProtKB-SubCell"/>
</dbReference>
<evidence type="ECO:0000313" key="10">
    <source>
        <dbReference type="Proteomes" id="UP000291343"/>
    </source>
</evidence>
<feature type="signal peptide" evidence="8">
    <location>
        <begin position="1"/>
        <end position="16"/>
    </location>
</feature>
<dbReference type="EMBL" id="QKKF02003856">
    <property type="protein sequence ID" value="RZF47605.1"/>
    <property type="molecule type" value="Genomic_DNA"/>
</dbReference>
<dbReference type="Gene3D" id="6.10.110.10">
    <property type="match status" value="1"/>
</dbReference>
<feature type="transmembrane region" description="Helical" evidence="7">
    <location>
        <begin position="73"/>
        <end position="91"/>
    </location>
</feature>
<evidence type="ECO:0000256" key="3">
    <source>
        <dbReference type="ARBA" id="ARBA00022692"/>
    </source>
</evidence>
<keyword evidence="4 7" id="KW-1133">Transmembrane helix</keyword>
<gene>
    <name evidence="9" type="ORF">LSTR_LSTR016469</name>
</gene>
<comment type="caution">
    <text evidence="9">The sequence shown here is derived from an EMBL/GenBank/DDBJ whole genome shotgun (WGS) entry which is preliminary data.</text>
</comment>
<keyword evidence="5 7" id="KW-0472">Membrane</keyword>
<dbReference type="PANTHER" id="PTHR16932:SF18">
    <property type="entry name" value="INTERFERON, ALPHA-INDUCIBLE PROTEIN 27-LIKE 2"/>
    <property type="match status" value="1"/>
</dbReference>
<keyword evidence="8" id="KW-0732">Signal</keyword>
<evidence type="ECO:0000256" key="7">
    <source>
        <dbReference type="SAM" id="Phobius"/>
    </source>
</evidence>
<evidence type="ECO:0000256" key="5">
    <source>
        <dbReference type="ARBA" id="ARBA00023136"/>
    </source>
</evidence>
<dbReference type="PANTHER" id="PTHR16932">
    <property type="entry name" value="INTERFERON ALPHA-INDUCIBLE PROTEIN 27"/>
    <property type="match status" value="1"/>
</dbReference>
<evidence type="ECO:0000256" key="6">
    <source>
        <dbReference type="SAM" id="MobiDB-lite"/>
    </source>
</evidence>
<evidence type="ECO:0000256" key="1">
    <source>
        <dbReference type="ARBA" id="ARBA00004141"/>
    </source>
</evidence>
<accession>A0A482XN81</accession>
<keyword evidence="3 7" id="KW-0812">Transmembrane</keyword>
<dbReference type="Proteomes" id="UP000291343">
    <property type="component" value="Unassembled WGS sequence"/>
</dbReference>
<evidence type="ECO:0000256" key="4">
    <source>
        <dbReference type="ARBA" id="ARBA00022989"/>
    </source>
</evidence>
<evidence type="ECO:0000256" key="8">
    <source>
        <dbReference type="SAM" id="SignalP"/>
    </source>
</evidence>
<sequence length="174" mass="17572">MAFLVPALAYIAPSCPVVVSTVGGWIGFSAIGPVAGTIAAGIQASAGAVAAGSAFAIVQSTAMTTAAVAGSTLAAAGGGILTAVGAAAVAVKKLRKKKKKVNEGGVAENDEEEEEEEEESEEVEAEEEEDGAKVPTVAETAFWDNLAPKQVLIPMEPEFDLPMVNGETSLAVKL</sequence>
<keyword evidence="10" id="KW-1185">Reference proteome</keyword>
<dbReference type="InterPro" id="IPR036259">
    <property type="entry name" value="MFS_trans_sf"/>
</dbReference>
<dbReference type="InParanoid" id="A0A482XN81"/>
<evidence type="ECO:0000313" key="9">
    <source>
        <dbReference type="EMBL" id="RZF47605.1"/>
    </source>
</evidence>
<proteinExistence type="inferred from homology"/>
<feature type="region of interest" description="Disordered" evidence="6">
    <location>
        <begin position="96"/>
        <end position="139"/>
    </location>
</feature>
<dbReference type="AlphaFoldDB" id="A0A482XN81"/>
<feature type="chain" id="PRO_5019741755" evidence="8">
    <location>
        <begin position="17"/>
        <end position="174"/>
    </location>
</feature>
<organism evidence="9 10">
    <name type="scientific">Laodelphax striatellus</name>
    <name type="common">Small brown planthopper</name>
    <name type="synonym">Delphax striatella</name>
    <dbReference type="NCBI Taxonomy" id="195883"/>
    <lineage>
        <taxon>Eukaryota</taxon>
        <taxon>Metazoa</taxon>
        <taxon>Ecdysozoa</taxon>
        <taxon>Arthropoda</taxon>
        <taxon>Hexapoda</taxon>
        <taxon>Insecta</taxon>
        <taxon>Pterygota</taxon>
        <taxon>Neoptera</taxon>
        <taxon>Paraneoptera</taxon>
        <taxon>Hemiptera</taxon>
        <taxon>Auchenorrhyncha</taxon>
        <taxon>Fulgoroidea</taxon>
        <taxon>Delphacidae</taxon>
        <taxon>Criomorphinae</taxon>
        <taxon>Laodelphax</taxon>
    </lineage>
</organism>
<dbReference type="InterPro" id="IPR038213">
    <property type="entry name" value="IFI6/IFI27-like_sf"/>
</dbReference>
<dbReference type="SUPFAM" id="SSF103473">
    <property type="entry name" value="MFS general substrate transporter"/>
    <property type="match status" value="1"/>
</dbReference>
<comment type="subcellular location">
    <subcellularLocation>
        <location evidence="1">Membrane</location>
        <topology evidence="1">Multi-pass membrane protein</topology>
    </subcellularLocation>
</comment>
<name>A0A482XN81_LAOST</name>
<reference evidence="9 10" key="1">
    <citation type="journal article" date="2017" name="Gigascience">
        <title>Genome sequence of the small brown planthopper, Laodelphax striatellus.</title>
        <authorList>
            <person name="Zhu J."/>
            <person name="Jiang F."/>
            <person name="Wang X."/>
            <person name="Yang P."/>
            <person name="Bao Y."/>
            <person name="Zhao W."/>
            <person name="Wang W."/>
            <person name="Lu H."/>
            <person name="Wang Q."/>
            <person name="Cui N."/>
            <person name="Li J."/>
            <person name="Chen X."/>
            <person name="Luo L."/>
            <person name="Yu J."/>
            <person name="Kang L."/>
            <person name="Cui F."/>
        </authorList>
    </citation>
    <scope>NUCLEOTIDE SEQUENCE [LARGE SCALE GENOMIC DNA]</scope>
    <source>
        <strain evidence="9">Lst14</strain>
    </source>
</reference>
<protein>
    <submittedName>
        <fullName evidence="9">Uncharacterized protein</fullName>
    </submittedName>
</protein>
<comment type="similarity">
    <text evidence="2">Belongs to the IFI6/IFI27 family.</text>
</comment>
<dbReference type="InterPro" id="IPR009311">
    <property type="entry name" value="IFI6/IFI27-like"/>
</dbReference>
<feature type="compositionally biased region" description="Acidic residues" evidence="6">
    <location>
        <begin position="108"/>
        <end position="130"/>
    </location>
</feature>